<accession>A0A0A2C3U4</accession>
<evidence type="ECO:0000313" key="2">
    <source>
        <dbReference type="Proteomes" id="UP000030392"/>
    </source>
</evidence>
<sequence>MCKQGSQGISQTGVSQNWIFPILDKASSLPLGGILQVPQQL</sequence>
<name>A0A0A2C3U4_PROMR</name>
<protein>
    <submittedName>
        <fullName evidence="1">Uncharacterized protein</fullName>
    </submittedName>
</protein>
<dbReference type="RefSeq" id="WP_275040743.1">
    <property type="nucleotide sequence ID" value="NZ_CP138967.1"/>
</dbReference>
<evidence type="ECO:0000313" key="1">
    <source>
        <dbReference type="EMBL" id="KGG19334.1"/>
    </source>
</evidence>
<gene>
    <name evidence="1" type="ORF">EV03_1716</name>
</gene>
<dbReference type="Proteomes" id="UP000030392">
    <property type="component" value="Unassembled WGS sequence"/>
</dbReference>
<proteinExistence type="predicted"/>
<reference evidence="2" key="1">
    <citation type="journal article" date="2014" name="Sci. Data">
        <title>Genomes of diverse isolates of the marine cyanobacterium Prochlorococcus.</title>
        <authorList>
            <person name="Biller S."/>
            <person name="Berube P."/>
            <person name="Thompson J."/>
            <person name="Kelly L."/>
            <person name="Roggensack S."/>
            <person name="Awad L."/>
            <person name="Roache-Johnson K."/>
            <person name="Ding H."/>
            <person name="Giovannoni S.J."/>
            <person name="Moore L.R."/>
            <person name="Chisholm S.W."/>
        </authorList>
    </citation>
    <scope>NUCLEOTIDE SEQUENCE [LARGE SCALE GENOMIC DNA]</scope>
    <source>
        <strain evidence="2">PAC1</strain>
    </source>
</reference>
<comment type="caution">
    <text evidence="1">The sequence shown here is derived from an EMBL/GenBank/DDBJ whole genome shotgun (WGS) entry which is preliminary data.</text>
</comment>
<dbReference type="EMBL" id="JNAX01000015">
    <property type="protein sequence ID" value="KGG19334.1"/>
    <property type="molecule type" value="Genomic_DNA"/>
</dbReference>
<organism evidence="1 2">
    <name type="scientific">Prochlorococcus marinus str. PAC1</name>
    <dbReference type="NCBI Taxonomy" id="59924"/>
    <lineage>
        <taxon>Bacteria</taxon>
        <taxon>Bacillati</taxon>
        <taxon>Cyanobacteriota</taxon>
        <taxon>Cyanophyceae</taxon>
        <taxon>Synechococcales</taxon>
        <taxon>Prochlorococcaceae</taxon>
        <taxon>Prochlorococcus</taxon>
    </lineage>
</organism>
<dbReference type="AlphaFoldDB" id="A0A0A2C3U4"/>